<evidence type="ECO:0000313" key="1">
    <source>
        <dbReference type="EMBL" id="JAD90039.1"/>
    </source>
</evidence>
<sequence>MIKFLRWFSTVLKTFTYNRTIPITPELWQGPPLQYKKYMIGQE</sequence>
<name>A0A0A9DN74_ARUDO</name>
<protein>
    <submittedName>
        <fullName evidence="1">Uncharacterized protein</fullName>
    </submittedName>
</protein>
<reference evidence="1" key="1">
    <citation type="submission" date="2014-09" db="EMBL/GenBank/DDBJ databases">
        <authorList>
            <person name="Magalhaes I.L.F."/>
            <person name="Oliveira U."/>
            <person name="Santos F.R."/>
            <person name="Vidigal T.H.D.A."/>
            <person name="Brescovit A.D."/>
            <person name="Santos A.J."/>
        </authorList>
    </citation>
    <scope>NUCLEOTIDE SEQUENCE</scope>
    <source>
        <tissue evidence="1">Shoot tissue taken approximately 20 cm above the soil surface</tissue>
    </source>
</reference>
<dbReference type="AlphaFoldDB" id="A0A0A9DN74"/>
<reference evidence="1" key="2">
    <citation type="journal article" date="2015" name="Data Brief">
        <title>Shoot transcriptome of the giant reed, Arundo donax.</title>
        <authorList>
            <person name="Barrero R.A."/>
            <person name="Guerrero F.D."/>
            <person name="Moolhuijzen P."/>
            <person name="Goolsby J.A."/>
            <person name="Tidwell J."/>
            <person name="Bellgard S.E."/>
            <person name="Bellgard M.I."/>
        </authorList>
    </citation>
    <scope>NUCLEOTIDE SEQUENCE</scope>
    <source>
        <tissue evidence="1">Shoot tissue taken approximately 20 cm above the soil surface</tissue>
    </source>
</reference>
<organism evidence="1">
    <name type="scientific">Arundo donax</name>
    <name type="common">Giant reed</name>
    <name type="synonym">Donax arundinaceus</name>
    <dbReference type="NCBI Taxonomy" id="35708"/>
    <lineage>
        <taxon>Eukaryota</taxon>
        <taxon>Viridiplantae</taxon>
        <taxon>Streptophyta</taxon>
        <taxon>Embryophyta</taxon>
        <taxon>Tracheophyta</taxon>
        <taxon>Spermatophyta</taxon>
        <taxon>Magnoliopsida</taxon>
        <taxon>Liliopsida</taxon>
        <taxon>Poales</taxon>
        <taxon>Poaceae</taxon>
        <taxon>PACMAD clade</taxon>
        <taxon>Arundinoideae</taxon>
        <taxon>Arundineae</taxon>
        <taxon>Arundo</taxon>
    </lineage>
</organism>
<proteinExistence type="predicted"/>
<dbReference type="EMBL" id="GBRH01207856">
    <property type="protein sequence ID" value="JAD90039.1"/>
    <property type="molecule type" value="Transcribed_RNA"/>
</dbReference>
<accession>A0A0A9DN74</accession>